<keyword evidence="4" id="KW-1185">Reference proteome</keyword>
<comment type="caution">
    <text evidence="3">The sequence shown here is derived from an EMBL/GenBank/DDBJ whole genome shotgun (WGS) entry which is preliminary data.</text>
</comment>
<feature type="region of interest" description="Disordered" evidence="1">
    <location>
        <begin position="49"/>
        <end position="79"/>
    </location>
</feature>
<dbReference type="Proteomes" id="UP000242310">
    <property type="component" value="Unassembled WGS sequence"/>
</dbReference>
<keyword evidence="2" id="KW-1133">Transmembrane helix</keyword>
<keyword evidence="2" id="KW-0472">Membrane</keyword>
<keyword evidence="2" id="KW-0812">Transmembrane</keyword>
<dbReference type="EMBL" id="PYAV01000011">
    <property type="protein sequence ID" value="PSL43192.1"/>
    <property type="molecule type" value="Genomic_DNA"/>
</dbReference>
<protein>
    <submittedName>
        <fullName evidence="3">Stage III sporulation protein AG</fullName>
    </submittedName>
</protein>
<accession>A0A2P8HAE4</accession>
<evidence type="ECO:0000256" key="1">
    <source>
        <dbReference type="SAM" id="MobiDB-lite"/>
    </source>
</evidence>
<dbReference type="AlphaFoldDB" id="A0A2P8HAE4"/>
<organism evidence="3 4">
    <name type="scientific">Salsuginibacillus halophilus</name>
    <dbReference type="NCBI Taxonomy" id="517424"/>
    <lineage>
        <taxon>Bacteria</taxon>
        <taxon>Bacillati</taxon>
        <taxon>Bacillota</taxon>
        <taxon>Bacilli</taxon>
        <taxon>Bacillales</taxon>
        <taxon>Bacillaceae</taxon>
        <taxon>Salsuginibacillus</taxon>
    </lineage>
</organism>
<evidence type="ECO:0000313" key="4">
    <source>
        <dbReference type="Proteomes" id="UP000242310"/>
    </source>
</evidence>
<dbReference type="NCBIfam" id="TIGR02830">
    <property type="entry name" value="spore_III_AG"/>
    <property type="match status" value="1"/>
</dbReference>
<sequence>MKRPNEDETSAGFWYRLKSGRLPLKYYYAGALIIFGVVILFISSGGTEEQEISITPEREEINSSTEDQEKNEQTSTSLKAGDDYAAAFEGELQDHLEAISGVSNVQVMIRTAGSEEKVFEKDRTARHQQTDELDQEGGERRVEEGTAEETIVFERQGDADQPVLKQTRTPEVTGVLVVADGVEHMKVKEWVIEAVTRALDVGHHRVAVLPKSEVEEDE</sequence>
<proteinExistence type="predicted"/>
<evidence type="ECO:0000313" key="3">
    <source>
        <dbReference type="EMBL" id="PSL43192.1"/>
    </source>
</evidence>
<feature type="transmembrane region" description="Helical" evidence="2">
    <location>
        <begin position="26"/>
        <end position="46"/>
    </location>
</feature>
<feature type="compositionally biased region" description="Basic and acidic residues" evidence="1">
    <location>
        <begin position="119"/>
        <end position="130"/>
    </location>
</feature>
<name>A0A2P8HAE4_9BACI</name>
<feature type="region of interest" description="Disordered" evidence="1">
    <location>
        <begin position="119"/>
        <end position="144"/>
    </location>
</feature>
<dbReference type="OrthoDB" id="2381602at2"/>
<reference evidence="3 4" key="1">
    <citation type="submission" date="2018-03" db="EMBL/GenBank/DDBJ databases">
        <title>Genomic Encyclopedia of Type Strains, Phase III (KMG-III): the genomes of soil and plant-associated and newly described type strains.</title>
        <authorList>
            <person name="Whitman W."/>
        </authorList>
    </citation>
    <scope>NUCLEOTIDE SEQUENCE [LARGE SCALE GENOMIC DNA]</scope>
    <source>
        <strain evidence="3 4">CGMCC 1.07653</strain>
    </source>
</reference>
<gene>
    <name evidence="3" type="ORF">B0H94_11114</name>
</gene>
<feature type="compositionally biased region" description="Basic and acidic residues" evidence="1">
    <location>
        <begin position="56"/>
        <end position="72"/>
    </location>
</feature>
<evidence type="ECO:0000256" key="2">
    <source>
        <dbReference type="SAM" id="Phobius"/>
    </source>
</evidence>
<dbReference type="InterPro" id="IPR014195">
    <property type="entry name" value="Spore_III_AG"/>
</dbReference>
<dbReference type="RefSeq" id="WP_106589337.1">
    <property type="nucleotide sequence ID" value="NZ_PYAV01000011.1"/>
</dbReference>